<protein>
    <submittedName>
        <fullName evidence="3">Uncharacterized protein</fullName>
    </submittedName>
</protein>
<sequence>MQNEKLFDKIKQAALTETAGTAEYDPENIWSKIQNKDNRKSRVLWWLYMAASVVFILIFLVNLPEKQQKIRVANSKTRETTPQHNPAEHTRKEIDRPAISSKLPASEKSIARKAITEQRLSEAKQEPASIDMSITGLQIPESGLEEYQTAFRADSTTTPVNDKQDLQQKGEKVLIANIALPEQEIEQSGLQRIFNQVKKDREARRMRLQFNRNVGKLTLWSLVHQSFFEHPPAIKNPRQPQTIHH</sequence>
<dbReference type="AlphaFoldDB" id="A0A9X1TMZ3"/>
<dbReference type="RefSeq" id="WP_234657030.1">
    <property type="nucleotide sequence ID" value="NZ_CP094997.1"/>
</dbReference>
<evidence type="ECO:0000313" key="3">
    <source>
        <dbReference type="EMBL" id="MCF0064093.1"/>
    </source>
</evidence>
<comment type="caution">
    <text evidence="3">The sequence shown here is derived from an EMBL/GenBank/DDBJ whole genome shotgun (WGS) entry which is preliminary data.</text>
</comment>
<accession>A0A9X1TMZ3</accession>
<evidence type="ECO:0000256" key="2">
    <source>
        <dbReference type="SAM" id="Phobius"/>
    </source>
</evidence>
<keyword evidence="2" id="KW-1133">Transmembrane helix</keyword>
<name>A0A9X1TMZ3_9BACT</name>
<organism evidence="3 4">
    <name type="scientific">Dyadobacter chenwenxiniae</name>
    <dbReference type="NCBI Taxonomy" id="2906456"/>
    <lineage>
        <taxon>Bacteria</taxon>
        <taxon>Pseudomonadati</taxon>
        <taxon>Bacteroidota</taxon>
        <taxon>Cytophagia</taxon>
        <taxon>Cytophagales</taxon>
        <taxon>Spirosomataceae</taxon>
        <taxon>Dyadobacter</taxon>
    </lineage>
</organism>
<keyword evidence="4" id="KW-1185">Reference proteome</keyword>
<keyword evidence="2" id="KW-0812">Transmembrane</keyword>
<evidence type="ECO:0000313" key="4">
    <source>
        <dbReference type="Proteomes" id="UP001139000"/>
    </source>
</evidence>
<dbReference type="EMBL" id="JAJTTC010000006">
    <property type="protein sequence ID" value="MCF0064093.1"/>
    <property type="molecule type" value="Genomic_DNA"/>
</dbReference>
<proteinExistence type="predicted"/>
<feature type="compositionally biased region" description="Basic and acidic residues" evidence="1">
    <location>
        <begin position="76"/>
        <end position="96"/>
    </location>
</feature>
<feature type="region of interest" description="Disordered" evidence="1">
    <location>
        <begin position="74"/>
        <end position="107"/>
    </location>
</feature>
<reference evidence="3" key="1">
    <citation type="submission" date="2021-12" db="EMBL/GenBank/DDBJ databases">
        <title>Novel species in genus Dyadobacter.</title>
        <authorList>
            <person name="Ma C."/>
        </authorList>
    </citation>
    <scope>NUCLEOTIDE SEQUENCE</scope>
    <source>
        <strain evidence="3">LJ419</strain>
    </source>
</reference>
<keyword evidence="2" id="KW-0472">Membrane</keyword>
<evidence type="ECO:0000256" key="1">
    <source>
        <dbReference type="SAM" id="MobiDB-lite"/>
    </source>
</evidence>
<dbReference type="Proteomes" id="UP001139000">
    <property type="component" value="Unassembled WGS sequence"/>
</dbReference>
<feature type="transmembrane region" description="Helical" evidence="2">
    <location>
        <begin position="43"/>
        <end position="63"/>
    </location>
</feature>
<gene>
    <name evidence="3" type="ORF">LXM26_21430</name>
</gene>